<organism evidence="1 2">
    <name type="scientific">Aspergillus fumigatus</name>
    <name type="common">Neosartorya fumigata</name>
    <dbReference type="NCBI Taxonomy" id="746128"/>
    <lineage>
        <taxon>Eukaryota</taxon>
        <taxon>Fungi</taxon>
        <taxon>Dikarya</taxon>
        <taxon>Ascomycota</taxon>
        <taxon>Pezizomycotina</taxon>
        <taxon>Eurotiomycetes</taxon>
        <taxon>Eurotiomycetidae</taxon>
        <taxon>Eurotiales</taxon>
        <taxon>Aspergillaceae</taxon>
        <taxon>Aspergillus</taxon>
        <taxon>Aspergillus subgen. Fumigati</taxon>
    </lineage>
</organism>
<name>A0A9P8SND6_ASPFM</name>
<protein>
    <submittedName>
        <fullName evidence="1">Uncharacterized protein</fullName>
    </submittedName>
</protein>
<feature type="non-terminal residue" evidence="1">
    <location>
        <position position="215"/>
    </location>
</feature>
<sequence>RKLSIGNSLHNRAIRTLLQRKGMRRFQLGSRLPGIYLGIPSSNPVERKRLRQWFANLGWNTALSRPVCSVVLRNLPTWTPPDGLIQGLKNADVSYDLVHGWDYAEPILDHIKTNSRQGLIDIYKIALGGAPNCGIIRATRPSDGAILGTVVIYNGRSSLAEHVPVLKATQPSSRGISSPVISLSVGEYATVMQGLVLLGIKQIRRQGAEAVVIDC</sequence>
<dbReference type="AlphaFoldDB" id="A0A9P8SND6"/>
<comment type="caution">
    <text evidence="1">The sequence shown here is derived from an EMBL/GenBank/DDBJ whole genome shotgun (WGS) entry which is preliminary data.</text>
</comment>
<evidence type="ECO:0000313" key="1">
    <source>
        <dbReference type="EMBL" id="KAH1890432.1"/>
    </source>
</evidence>
<reference evidence="1" key="1">
    <citation type="submission" date="2021-08" db="EMBL/GenBank/DDBJ databases">
        <title>Global Aspergillus fumigatus from environmental and clinical sources.</title>
        <authorList>
            <person name="Barber A."/>
            <person name="Sae-Ong T."/>
        </authorList>
    </citation>
    <scope>NUCLEOTIDE SEQUENCE</scope>
    <source>
        <strain evidence="1">NRZ-2016-071</strain>
    </source>
</reference>
<gene>
    <name evidence="1" type="ORF">KXV57_007580</name>
</gene>
<dbReference type="EMBL" id="JAIBSC010000602">
    <property type="protein sequence ID" value="KAH1890432.1"/>
    <property type="molecule type" value="Genomic_DNA"/>
</dbReference>
<dbReference type="Proteomes" id="UP000813423">
    <property type="component" value="Unassembled WGS sequence"/>
</dbReference>
<proteinExistence type="predicted"/>
<evidence type="ECO:0000313" key="2">
    <source>
        <dbReference type="Proteomes" id="UP000813423"/>
    </source>
</evidence>
<feature type="non-terminal residue" evidence="1">
    <location>
        <position position="1"/>
    </location>
</feature>
<accession>A0A9P8SND6</accession>